<proteinExistence type="inferred from homology"/>
<dbReference type="EMBL" id="CP036290">
    <property type="protein sequence ID" value="QDU85590.1"/>
    <property type="molecule type" value="Genomic_DNA"/>
</dbReference>
<dbReference type="NCBIfam" id="TIGR01951">
    <property type="entry name" value="nusB"/>
    <property type="match status" value="1"/>
</dbReference>
<feature type="domain" description="NusB/RsmB/TIM44" evidence="7">
    <location>
        <begin position="9"/>
        <end position="131"/>
    </location>
</feature>
<dbReference type="SUPFAM" id="SSF48013">
    <property type="entry name" value="NusB-like"/>
    <property type="match status" value="1"/>
</dbReference>
<dbReference type="GO" id="GO:0031564">
    <property type="term" value="P:transcription antitermination"/>
    <property type="evidence" value="ECO:0007669"/>
    <property type="project" value="UniProtKB-KW"/>
</dbReference>
<dbReference type="PANTHER" id="PTHR11078">
    <property type="entry name" value="N UTILIZATION SUBSTANCE PROTEIN B-RELATED"/>
    <property type="match status" value="1"/>
</dbReference>
<accession>A0A518D288</accession>
<dbReference type="Proteomes" id="UP000319342">
    <property type="component" value="Chromosome"/>
</dbReference>
<sequence>MNVKKRSRGRELALQFLYQVDLRGDEVVADLGDFLASEESDNETLRFASSLLRGVLAHLAEVDTMIQDVAQNWKIDRMAAIDRNVLRLATYEMMYVVDVPPKVSINEAIELGKRYSTQNSGGFINGVLDKIRVRYWTQKFDESGGSNQAGVDGTSALGAD</sequence>
<dbReference type="CDD" id="cd00619">
    <property type="entry name" value="Terminator_NusB"/>
    <property type="match status" value="1"/>
</dbReference>
<organism evidence="8 9">
    <name type="scientific">Rohdeia mirabilis</name>
    <dbReference type="NCBI Taxonomy" id="2528008"/>
    <lineage>
        <taxon>Bacteria</taxon>
        <taxon>Pseudomonadati</taxon>
        <taxon>Planctomycetota</taxon>
        <taxon>Planctomycetia</taxon>
        <taxon>Planctomycetia incertae sedis</taxon>
        <taxon>Rohdeia</taxon>
    </lineage>
</organism>
<dbReference type="AlphaFoldDB" id="A0A518D288"/>
<reference evidence="8 9" key="1">
    <citation type="submission" date="2019-02" db="EMBL/GenBank/DDBJ databases">
        <title>Deep-cultivation of Planctomycetes and their phenomic and genomic characterization uncovers novel biology.</title>
        <authorList>
            <person name="Wiegand S."/>
            <person name="Jogler M."/>
            <person name="Boedeker C."/>
            <person name="Pinto D."/>
            <person name="Vollmers J."/>
            <person name="Rivas-Marin E."/>
            <person name="Kohn T."/>
            <person name="Peeters S.H."/>
            <person name="Heuer A."/>
            <person name="Rast P."/>
            <person name="Oberbeckmann S."/>
            <person name="Bunk B."/>
            <person name="Jeske O."/>
            <person name="Meyerdierks A."/>
            <person name="Storesund J.E."/>
            <person name="Kallscheuer N."/>
            <person name="Luecker S."/>
            <person name="Lage O.M."/>
            <person name="Pohl T."/>
            <person name="Merkel B.J."/>
            <person name="Hornburger P."/>
            <person name="Mueller R.-W."/>
            <person name="Bruemmer F."/>
            <person name="Labrenz M."/>
            <person name="Spormann A.M."/>
            <person name="Op den Camp H."/>
            <person name="Overmann J."/>
            <person name="Amann R."/>
            <person name="Jetten M.S.M."/>
            <person name="Mascher T."/>
            <person name="Medema M.H."/>
            <person name="Devos D.P."/>
            <person name="Kaster A.-K."/>
            <person name="Ovreas L."/>
            <person name="Rohde M."/>
            <person name="Galperin M.Y."/>
            <person name="Jogler C."/>
        </authorList>
    </citation>
    <scope>NUCLEOTIDE SEQUENCE [LARGE SCALE GENOMIC DNA]</scope>
    <source>
        <strain evidence="8 9">Pla163</strain>
    </source>
</reference>
<dbReference type="GO" id="GO:0003723">
    <property type="term" value="F:RNA binding"/>
    <property type="evidence" value="ECO:0007669"/>
    <property type="project" value="UniProtKB-UniRule"/>
</dbReference>
<dbReference type="InterPro" id="IPR006027">
    <property type="entry name" value="NusB_RsmB_TIM44"/>
</dbReference>
<keyword evidence="4 6" id="KW-0805">Transcription regulation</keyword>
<dbReference type="HAMAP" id="MF_00073">
    <property type="entry name" value="NusB"/>
    <property type="match status" value="1"/>
</dbReference>
<comment type="similarity">
    <text evidence="1 6">Belongs to the NusB family.</text>
</comment>
<evidence type="ECO:0000256" key="4">
    <source>
        <dbReference type="ARBA" id="ARBA00023015"/>
    </source>
</evidence>
<keyword evidence="9" id="KW-1185">Reference proteome</keyword>
<dbReference type="InterPro" id="IPR035926">
    <property type="entry name" value="NusB-like_sf"/>
</dbReference>
<evidence type="ECO:0000259" key="7">
    <source>
        <dbReference type="Pfam" id="PF01029"/>
    </source>
</evidence>
<dbReference type="Gene3D" id="1.10.940.10">
    <property type="entry name" value="NusB-like"/>
    <property type="match status" value="1"/>
</dbReference>
<dbReference type="RefSeq" id="WP_145189225.1">
    <property type="nucleotide sequence ID" value="NZ_CP036290.1"/>
</dbReference>
<evidence type="ECO:0000313" key="8">
    <source>
        <dbReference type="EMBL" id="QDU85590.1"/>
    </source>
</evidence>
<gene>
    <name evidence="6" type="primary">nusB</name>
    <name evidence="8" type="ORF">Pla163_27220</name>
</gene>
<dbReference type="Pfam" id="PF01029">
    <property type="entry name" value="NusB"/>
    <property type="match status" value="1"/>
</dbReference>
<comment type="function">
    <text evidence="6">Involved in transcription antitermination. Required for transcription of ribosomal RNA (rRNA) genes. Binds specifically to the boxA antiterminator sequence of the ribosomal RNA (rrn) operons.</text>
</comment>
<evidence type="ECO:0000256" key="6">
    <source>
        <dbReference type="HAMAP-Rule" id="MF_00073"/>
    </source>
</evidence>
<evidence type="ECO:0000313" key="9">
    <source>
        <dbReference type="Proteomes" id="UP000319342"/>
    </source>
</evidence>
<keyword evidence="2 6" id="KW-0889">Transcription antitermination</keyword>
<protein>
    <recommendedName>
        <fullName evidence="6">Transcription antitermination protein NusB</fullName>
    </recommendedName>
    <alternativeName>
        <fullName evidence="6">Antitermination factor NusB</fullName>
    </alternativeName>
</protein>
<dbReference type="InterPro" id="IPR011605">
    <property type="entry name" value="NusB_fam"/>
</dbReference>
<keyword evidence="5 6" id="KW-0804">Transcription</keyword>
<keyword evidence="3 6" id="KW-0694">RNA-binding</keyword>
<evidence type="ECO:0000256" key="5">
    <source>
        <dbReference type="ARBA" id="ARBA00023163"/>
    </source>
</evidence>
<dbReference type="GO" id="GO:0005829">
    <property type="term" value="C:cytosol"/>
    <property type="evidence" value="ECO:0007669"/>
    <property type="project" value="TreeGrafter"/>
</dbReference>
<evidence type="ECO:0000256" key="2">
    <source>
        <dbReference type="ARBA" id="ARBA00022814"/>
    </source>
</evidence>
<dbReference type="OrthoDB" id="9811381at2"/>
<dbReference type="GO" id="GO:0006353">
    <property type="term" value="P:DNA-templated transcription termination"/>
    <property type="evidence" value="ECO:0007669"/>
    <property type="project" value="UniProtKB-UniRule"/>
</dbReference>
<name>A0A518D288_9BACT</name>
<evidence type="ECO:0000256" key="3">
    <source>
        <dbReference type="ARBA" id="ARBA00022884"/>
    </source>
</evidence>
<evidence type="ECO:0000256" key="1">
    <source>
        <dbReference type="ARBA" id="ARBA00005952"/>
    </source>
</evidence>
<dbReference type="PANTHER" id="PTHR11078:SF3">
    <property type="entry name" value="ANTITERMINATION NUSB DOMAIN-CONTAINING PROTEIN"/>
    <property type="match status" value="1"/>
</dbReference>